<dbReference type="GO" id="GO:0005829">
    <property type="term" value="C:cytosol"/>
    <property type="evidence" value="ECO:0007669"/>
    <property type="project" value="TreeGrafter"/>
</dbReference>
<evidence type="ECO:0000256" key="3">
    <source>
        <dbReference type="ARBA" id="ARBA00023235"/>
    </source>
</evidence>
<proteinExistence type="inferred from homology"/>
<dbReference type="InterPro" id="IPR009006">
    <property type="entry name" value="Ala_racemase/Decarboxylase_C"/>
</dbReference>
<keyword evidence="3 4" id="KW-0413">Isomerase</keyword>
<dbReference type="EMBL" id="AMFJ01034177">
    <property type="protein sequence ID" value="EKD30034.1"/>
    <property type="molecule type" value="Genomic_DNA"/>
</dbReference>
<evidence type="ECO:0000256" key="2">
    <source>
        <dbReference type="ARBA" id="ARBA00022898"/>
    </source>
</evidence>
<feature type="domain" description="Alanine racemase C-terminal" evidence="7">
    <location>
        <begin position="257"/>
        <end position="384"/>
    </location>
</feature>
<dbReference type="SUPFAM" id="SSF51419">
    <property type="entry name" value="PLP-binding barrel"/>
    <property type="match status" value="1"/>
</dbReference>
<reference evidence="8" key="1">
    <citation type="journal article" date="2012" name="Science">
        <title>Fermentation, hydrogen, and sulfur metabolism in multiple uncultivated bacterial phyla.</title>
        <authorList>
            <person name="Wrighton K.C."/>
            <person name="Thomas B.C."/>
            <person name="Sharon I."/>
            <person name="Miller C.S."/>
            <person name="Castelle C.J."/>
            <person name="VerBerkmoes N.C."/>
            <person name="Wilkins M.J."/>
            <person name="Hettich R.L."/>
            <person name="Lipton M.S."/>
            <person name="Williams K.H."/>
            <person name="Long P.E."/>
            <person name="Banfield J.F."/>
        </authorList>
    </citation>
    <scope>NUCLEOTIDE SEQUENCE [LARGE SCALE GENOMIC DNA]</scope>
</reference>
<dbReference type="GO" id="GO:0030632">
    <property type="term" value="P:D-alanine biosynthetic process"/>
    <property type="evidence" value="ECO:0007669"/>
    <property type="project" value="UniProtKB-UniRule"/>
</dbReference>
<dbReference type="Pfam" id="PF01168">
    <property type="entry name" value="Ala_racemase_N"/>
    <property type="match status" value="1"/>
</dbReference>
<dbReference type="InterPro" id="IPR001608">
    <property type="entry name" value="Ala_racemase_N"/>
</dbReference>
<dbReference type="Pfam" id="PF00842">
    <property type="entry name" value="Ala_racemase_C"/>
    <property type="match status" value="1"/>
</dbReference>
<feature type="modified residue" description="N6-(pyridoxal phosphate)lysine" evidence="4 5">
    <location>
        <position position="52"/>
    </location>
</feature>
<feature type="binding site" evidence="4 6">
    <location>
        <position position="326"/>
    </location>
    <ligand>
        <name>substrate</name>
    </ligand>
</feature>
<comment type="similarity">
    <text evidence="4">Belongs to the alanine racemase family.</text>
</comment>
<evidence type="ECO:0000256" key="6">
    <source>
        <dbReference type="PIRSR" id="PIRSR600821-52"/>
    </source>
</evidence>
<evidence type="ECO:0000259" key="7">
    <source>
        <dbReference type="SMART" id="SM01005"/>
    </source>
</evidence>
<dbReference type="AlphaFoldDB" id="K1YXD4"/>
<dbReference type="CDD" id="cd00430">
    <property type="entry name" value="PLPDE_III_AR"/>
    <property type="match status" value="1"/>
</dbReference>
<feature type="active site" description="Proton acceptor; specific for D-alanine" evidence="4">
    <location>
        <position position="52"/>
    </location>
</feature>
<comment type="caution">
    <text evidence="8">The sequence shown here is derived from an EMBL/GenBank/DDBJ whole genome shotgun (WGS) entry which is preliminary data.</text>
</comment>
<evidence type="ECO:0000256" key="1">
    <source>
        <dbReference type="ARBA" id="ARBA00001933"/>
    </source>
</evidence>
<dbReference type="Gene3D" id="3.20.20.10">
    <property type="entry name" value="Alanine racemase"/>
    <property type="match status" value="1"/>
</dbReference>
<dbReference type="GO" id="GO:0030170">
    <property type="term" value="F:pyridoxal phosphate binding"/>
    <property type="evidence" value="ECO:0007669"/>
    <property type="project" value="UniProtKB-UniRule"/>
</dbReference>
<dbReference type="GO" id="GO:0008784">
    <property type="term" value="F:alanine racemase activity"/>
    <property type="evidence" value="ECO:0007669"/>
    <property type="project" value="UniProtKB-UniRule"/>
</dbReference>
<feature type="active site" description="Proton acceptor; specific for L-alanine" evidence="4">
    <location>
        <position position="278"/>
    </location>
</feature>
<dbReference type="HAMAP" id="MF_01201">
    <property type="entry name" value="Ala_racemase"/>
    <property type="match status" value="1"/>
</dbReference>
<dbReference type="InterPro" id="IPR029066">
    <property type="entry name" value="PLP-binding_barrel"/>
</dbReference>
<protein>
    <recommendedName>
        <fullName evidence="4">Alanine racemase</fullName>
        <ecNumber evidence="4">5.1.1.1</ecNumber>
    </recommendedName>
</protein>
<dbReference type="NCBIfam" id="TIGR00492">
    <property type="entry name" value="alr"/>
    <property type="match status" value="1"/>
</dbReference>
<comment type="cofactor">
    <cofactor evidence="1 4 5">
        <name>pyridoxal 5'-phosphate</name>
        <dbReference type="ChEBI" id="CHEBI:597326"/>
    </cofactor>
</comment>
<sequence length="384" mass="44133">MSIFSRLLSFKKKLETPFETLNVISVSREAILNNLRIFQELNPGYAVFPVLKSNAYGHGIVQVATILRDVKLDYIAVDSYFEVLEIREVNNTPILLIGYTLPVNLRNMDFSFITLVVYDIDTIRELGRIGRKVRIHLKLDTGMARQGMYVEQLPEMLDEIAKYKNITLEWVCTHLASADESNNTYSESQIEKFQQGIGFIEKAGWTLKYRHISASAGSLKFHDPVFNALRLGIGLYGVNPLEVDDEQYPKWLSLRLALRFESHIILKKAIQKWDTVSYNRTFTAPRDMTIGIVPVGYYEGLSRKLSNNYAYSYQWHSLPILGRVCMNLTIVDITDIDITAGDRITIISDEQSVENNVYELARRSETITYECFTRLSESVRRVVR</sequence>
<dbReference type="PANTHER" id="PTHR30511">
    <property type="entry name" value="ALANINE RACEMASE"/>
    <property type="match status" value="1"/>
</dbReference>
<dbReference type="Gene3D" id="2.40.37.10">
    <property type="entry name" value="Lyase, Ornithine Decarboxylase, Chain A, domain 1"/>
    <property type="match status" value="1"/>
</dbReference>
<dbReference type="InterPro" id="IPR011079">
    <property type="entry name" value="Ala_racemase_C"/>
</dbReference>
<dbReference type="SUPFAM" id="SSF50621">
    <property type="entry name" value="Alanine racemase C-terminal domain-like"/>
    <property type="match status" value="1"/>
</dbReference>
<gene>
    <name evidence="8" type="ORF">ACD_78C00177G0002</name>
</gene>
<dbReference type="PANTHER" id="PTHR30511:SF0">
    <property type="entry name" value="ALANINE RACEMASE, CATABOLIC-RELATED"/>
    <property type="match status" value="1"/>
</dbReference>
<comment type="function">
    <text evidence="4">Catalyzes the interconversion of L-alanine and D-alanine. May also act on other amino acids.</text>
</comment>
<evidence type="ECO:0000256" key="4">
    <source>
        <dbReference type="HAMAP-Rule" id="MF_01201"/>
    </source>
</evidence>
<comment type="catalytic activity">
    <reaction evidence="4">
        <text>L-alanine = D-alanine</text>
        <dbReference type="Rhea" id="RHEA:20249"/>
        <dbReference type="ChEBI" id="CHEBI:57416"/>
        <dbReference type="ChEBI" id="CHEBI:57972"/>
        <dbReference type="EC" id="5.1.1.1"/>
    </reaction>
</comment>
<evidence type="ECO:0000256" key="5">
    <source>
        <dbReference type="PIRSR" id="PIRSR600821-50"/>
    </source>
</evidence>
<dbReference type="UniPathway" id="UPA00042">
    <property type="reaction ID" value="UER00497"/>
</dbReference>
<dbReference type="SMART" id="SM01005">
    <property type="entry name" value="Ala_racemase_C"/>
    <property type="match status" value="1"/>
</dbReference>
<evidence type="ECO:0000313" key="8">
    <source>
        <dbReference type="EMBL" id="EKD30034.1"/>
    </source>
</evidence>
<accession>K1YXD4</accession>
<keyword evidence="2 4" id="KW-0663">Pyridoxal phosphate</keyword>
<dbReference type="InterPro" id="IPR000821">
    <property type="entry name" value="Ala_racemase"/>
</dbReference>
<comment type="pathway">
    <text evidence="4">Amino-acid biosynthesis; D-alanine biosynthesis; D-alanine from L-alanine: step 1/1.</text>
</comment>
<organism evidence="8">
    <name type="scientific">uncultured bacterium</name>
    <name type="common">gcode 4</name>
    <dbReference type="NCBI Taxonomy" id="1234023"/>
    <lineage>
        <taxon>Bacteria</taxon>
        <taxon>environmental samples</taxon>
    </lineage>
</organism>
<dbReference type="EC" id="5.1.1.1" evidence="4"/>
<dbReference type="PRINTS" id="PR00992">
    <property type="entry name" value="ALARACEMASE"/>
</dbReference>
<name>K1YXD4_9BACT</name>
<feature type="binding site" evidence="4 6">
    <location>
        <position position="145"/>
    </location>
    <ligand>
        <name>substrate</name>
    </ligand>
</feature>